<proteinExistence type="predicted"/>
<gene>
    <name evidence="2" type="ORF">GCM10023331_28590</name>
</gene>
<evidence type="ECO:0000313" key="2">
    <source>
        <dbReference type="EMBL" id="GAA4841921.1"/>
    </source>
</evidence>
<reference evidence="3" key="1">
    <citation type="journal article" date="2019" name="Int. J. Syst. Evol. Microbiol.">
        <title>The Global Catalogue of Microorganisms (GCM) 10K type strain sequencing project: providing services to taxonomists for standard genome sequencing and annotation.</title>
        <authorList>
            <consortium name="The Broad Institute Genomics Platform"/>
            <consortium name="The Broad Institute Genome Sequencing Center for Infectious Disease"/>
            <person name="Wu L."/>
            <person name="Ma J."/>
        </authorList>
    </citation>
    <scope>NUCLEOTIDE SEQUENCE [LARGE SCALE GENOMIC DNA]</scope>
    <source>
        <strain evidence="3">JCM 18326</strain>
    </source>
</reference>
<keyword evidence="1" id="KW-0732">Signal</keyword>
<keyword evidence="3" id="KW-1185">Reference proteome</keyword>
<dbReference type="RefSeq" id="WP_345372943.1">
    <property type="nucleotide sequence ID" value="NZ_BAABJX010000044.1"/>
</dbReference>
<dbReference type="Proteomes" id="UP001500298">
    <property type="component" value="Unassembled WGS sequence"/>
</dbReference>
<name>A0ABP9DG89_9BACT</name>
<evidence type="ECO:0000256" key="1">
    <source>
        <dbReference type="SAM" id="SignalP"/>
    </source>
</evidence>
<feature type="chain" id="PRO_5045362382" description="DKNYY family protein" evidence="1">
    <location>
        <begin position="20"/>
        <end position="377"/>
    </location>
</feature>
<comment type="caution">
    <text evidence="2">The sequence shown here is derived from an EMBL/GenBank/DDBJ whole genome shotgun (WGS) entry which is preliminary data.</text>
</comment>
<accession>A0ABP9DG89</accession>
<feature type="signal peptide" evidence="1">
    <location>
        <begin position="1"/>
        <end position="19"/>
    </location>
</feature>
<evidence type="ECO:0008006" key="4">
    <source>
        <dbReference type="Google" id="ProtNLM"/>
    </source>
</evidence>
<organism evidence="2 3">
    <name type="scientific">Algivirga pacifica</name>
    <dbReference type="NCBI Taxonomy" id="1162670"/>
    <lineage>
        <taxon>Bacteria</taxon>
        <taxon>Pseudomonadati</taxon>
        <taxon>Bacteroidota</taxon>
        <taxon>Cytophagia</taxon>
        <taxon>Cytophagales</taxon>
        <taxon>Flammeovirgaceae</taxon>
        <taxon>Algivirga</taxon>
    </lineage>
</organism>
<dbReference type="EMBL" id="BAABJX010000044">
    <property type="protein sequence ID" value="GAA4841921.1"/>
    <property type="molecule type" value="Genomic_DNA"/>
</dbReference>
<sequence>MFRKLLLLSFLFASYNSTAQIVDSVCVKYLTEQSQYEKTNVLKDSNRILYDITATKEAEVKYIVSSVKEVLLCHPYTVINNDSSDLFTIVCDFYSNGRRVKRIYFMDNNSIFVDNLIYHECNKLYSFLLNKNNFFWKLFEEYTALPFTPYDSDDDERILSDSIMNSGFTDNYSGRNNSSNVIEGIGMVILDYPENPNDLLIFRHDFFVNKNDSVPLLTIKVESGEVRGNQFIDNGNLRVKTKYGLKGLDELAFRCFDRYENRYLVEVNSKTEPKYLWLASDTRLTYLEWGKHFAHNFVNVIDPSITPLRTKPKMDSDTIKYDINNCYYVEEVIGNWAKMRISSNLGVPKFQEYDTLKTCWALWRDKSSFLIKENDCF</sequence>
<protein>
    <recommendedName>
        <fullName evidence="4">DKNYY family protein</fullName>
    </recommendedName>
</protein>
<evidence type="ECO:0000313" key="3">
    <source>
        <dbReference type="Proteomes" id="UP001500298"/>
    </source>
</evidence>